<sequence length="196" mass="21052">MEKPQNPAVDWSRHPRILRTAVVLRSGGVVAYPTEAVWGLGCAPAQEAAVRRLLALKQRSPDKGLILVAADIGQLEPYLEGLSTGQRQTLADTWPGPVTWLVPANGRAGSWITGQFDTLAVRVTNHPLVQGLCRAFDGPLVSTSANPQGRPPARTALAVRRYFGQQLDYITPGQVGGRANPSEIRHLVSGQIARPG</sequence>
<reference evidence="11 12" key="1">
    <citation type="submission" date="2019-06" db="EMBL/GenBank/DDBJ databases">
        <title>Whole genome sequence for Cellvibrionaceae sp. R142.</title>
        <authorList>
            <person name="Wang G."/>
        </authorList>
    </citation>
    <scope>NUCLEOTIDE SEQUENCE [LARGE SCALE GENOMIC DNA]</scope>
    <source>
        <strain evidence="11 12">R142</strain>
    </source>
</reference>
<dbReference type="InterPro" id="IPR050156">
    <property type="entry name" value="TC-AMP_synthase_SUA5"/>
</dbReference>
<evidence type="ECO:0000256" key="1">
    <source>
        <dbReference type="ARBA" id="ARBA00004496"/>
    </source>
</evidence>
<dbReference type="GO" id="GO:0006450">
    <property type="term" value="P:regulation of translational fidelity"/>
    <property type="evidence" value="ECO:0007669"/>
    <property type="project" value="TreeGrafter"/>
</dbReference>
<dbReference type="EC" id="2.7.7.87" evidence="9"/>
<keyword evidence="4 9" id="KW-0819">tRNA processing</keyword>
<feature type="domain" description="YrdC-like" evidence="10">
    <location>
        <begin position="14"/>
        <end position="196"/>
    </location>
</feature>
<evidence type="ECO:0000256" key="4">
    <source>
        <dbReference type="ARBA" id="ARBA00022694"/>
    </source>
</evidence>
<keyword evidence="6 9" id="KW-0547">Nucleotide-binding</keyword>
<dbReference type="PANTHER" id="PTHR17490">
    <property type="entry name" value="SUA5"/>
    <property type="match status" value="1"/>
</dbReference>
<dbReference type="Gene3D" id="3.90.870.10">
    <property type="entry name" value="DHBP synthase"/>
    <property type="match status" value="1"/>
</dbReference>
<comment type="caution">
    <text evidence="11">The sequence shown here is derived from an EMBL/GenBank/DDBJ whole genome shotgun (WGS) entry which is preliminary data.</text>
</comment>
<dbReference type="GO" id="GO:0005737">
    <property type="term" value="C:cytoplasm"/>
    <property type="evidence" value="ECO:0007669"/>
    <property type="project" value="UniProtKB-SubCell"/>
</dbReference>
<dbReference type="InterPro" id="IPR017945">
    <property type="entry name" value="DHBP_synth_RibB-like_a/b_dom"/>
</dbReference>
<comment type="similarity">
    <text evidence="9">Belongs to the SUA5 family. TsaC subfamily.</text>
</comment>
<dbReference type="Proteomes" id="UP000319732">
    <property type="component" value="Unassembled WGS sequence"/>
</dbReference>
<evidence type="ECO:0000256" key="8">
    <source>
        <dbReference type="ARBA" id="ARBA00048366"/>
    </source>
</evidence>
<evidence type="ECO:0000256" key="2">
    <source>
        <dbReference type="ARBA" id="ARBA00022490"/>
    </source>
</evidence>
<comment type="catalytic activity">
    <reaction evidence="8 9">
        <text>L-threonine + hydrogencarbonate + ATP = L-threonylcarbamoyladenylate + diphosphate + H2O</text>
        <dbReference type="Rhea" id="RHEA:36407"/>
        <dbReference type="ChEBI" id="CHEBI:15377"/>
        <dbReference type="ChEBI" id="CHEBI:17544"/>
        <dbReference type="ChEBI" id="CHEBI:30616"/>
        <dbReference type="ChEBI" id="CHEBI:33019"/>
        <dbReference type="ChEBI" id="CHEBI:57926"/>
        <dbReference type="ChEBI" id="CHEBI:73682"/>
        <dbReference type="EC" id="2.7.7.87"/>
    </reaction>
</comment>
<dbReference type="OrthoDB" id="9814580at2"/>
<keyword evidence="2 9" id="KW-0963">Cytoplasm</keyword>
<organism evidence="11 12">
    <name type="scientific">Exilibacterium tricleocarpae</name>
    <dbReference type="NCBI Taxonomy" id="2591008"/>
    <lineage>
        <taxon>Bacteria</taxon>
        <taxon>Pseudomonadati</taxon>
        <taxon>Pseudomonadota</taxon>
        <taxon>Gammaproteobacteria</taxon>
        <taxon>Cellvibrionales</taxon>
        <taxon>Cellvibrionaceae</taxon>
        <taxon>Exilibacterium</taxon>
    </lineage>
</organism>
<dbReference type="AlphaFoldDB" id="A0A545T0H2"/>
<dbReference type="GO" id="GO:0061710">
    <property type="term" value="F:L-threonylcarbamoyladenylate synthase"/>
    <property type="evidence" value="ECO:0007669"/>
    <property type="project" value="UniProtKB-EC"/>
</dbReference>
<keyword evidence="3 9" id="KW-0808">Transferase</keyword>
<dbReference type="GO" id="GO:0000049">
    <property type="term" value="F:tRNA binding"/>
    <property type="evidence" value="ECO:0007669"/>
    <property type="project" value="TreeGrafter"/>
</dbReference>
<dbReference type="HAMAP" id="MF_01852">
    <property type="entry name" value="TsaC"/>
    <property type="match status" value="1"/>
</dbReference>
<dbReference type="GO" id="GO:0003725">
    <property type="term" value="F:double-stranded RNA binding"/>
    <property type="evidence" value="ECO:0007669"/>
    <property type="project" value="InterPro"/>
</dbReference>
<dbReference type="RefSeq" id="WP_142928792.1">
    <property type="nucleotide sequence ID" value="NZ_ML660101.1"/>
</dbReference>
<protein>
    <recommendedName>
        <fullName evidence="9">Threonylcarbamoyl-AMP synthase</fullName>
        <shortName evidence="9">TC-AMP synthase</shortName>
        <ecNumber evidence="9">2.7.7.87</ecNumber>
    </recommendedName>
    <alternativeName>
        <fullName evidence="9">L-threonylcarbamoyladenylate synthase</fullName>
    </alternativeName>
    <alternativeName>
        <fullName evidence="9">t(6)A37 threonylcarbamoyladenosine biosynthesis protein TsaC</fullName>
    </alternativeName>
    <alternativeName>
        <fullName evidence="9">tRNA threonylcarbamoyladenosine biosynthesis protein TsaC</fullName>
    </alternativeName>
</protein>
<comment type="subcellular location">
    <subcellularLocation>
        <location evidence="1 9">Cytoplasm</location>
    </subcellularLocation>
</comment>
<evidence type="ECO:0000256" key="6">
    <source>
        <dbReference type="ARBA" id="ARBA00022741"/>
    </source>
</evidence>
<evidence type="ECO:0000256" key="5">
    <source>
        <dbReference type="ARBA" id="ARBA00022695"/>
    </source>
</evidence>
<evidence type="ECO:0000256" key="7">
    <source>
        <dbReference type="ARBA" id="ARBA00022840"/>
    </source>
</evidence>
<evidence type="ECO:0000256" key="3">
    <source>
        <dbReference type="ARBA" id="ARBA00022679"/>
    </source>
</evidence>
<dbReference type="FunFam" id="3.90.870.10:FF:000004">
    <property type="entry name" value="Threonylcarbamoyl-AMP synthase"/>
    <property type="match status" value="1"/>
</dbReference>
<dbReference type="GO" id="GO:0002949">
    <property type="term" value="P:tRNA threonylcarbamoyladenosine modification"/>
    <property type="evidence" value="ECO:0007669"/>
    <property type="project" value="UniProtKB-UniRule"/>
</dbReference>
<evidence type="ECO:0000313" key="11">
    <source>
        <dbReference type="EMBL" id="TQV70691.1"/>
    </source>
</evidence>
<dbReference type="GO" id="GO:0005524">
    <property type="term" value="F:ATP binding"/>
    <property type="evidence" value="ECO:0007669"/>
    <property type="project" value="UniProtKB-UniRule"/>
</dbReference>
<keyword evidence="5 9" id="KW-0548">Nucleotidyltransferase</keyword>
<dbReference type="SUPFAM" id="SSF55821">
    <property type="entry name" value="YrdC/RibB"/>
    <property type="match status" value="1"/>
</dbReference>
<proteinExistence type="inferred from homology"/>
<dbReference type="PANTHER" id="PTHR17490:SF18">
    <property type="entry name" value="THREONYLCARBAMOYL-AMP SYNTHASE"/>
    <property type="match status" value="1"/>
</dbReference>
<evidence type="ECO:0000259" key="10">
    <source>
        <dbReference type="PROSITE" id="PS51163"/>
    </source>
</evidence>
<accession>A0A545T0H2</accession>
<keyword evidence="12" id="KW-1185">Reference proteome</keyword>
<evidence type="ECO:0000256" key="9">
    <source>
        <dbReference type="HAMAP-Rule" id="MF_01852"/>
    </source>
</evidence>
<dbReference type="Pfam" id="PF01300">
    <property type="entry name" value="Sua5_yciO_yrdC"/>
    <property type="match status" value="1"/>
</dbReference>
<dbReference type="InterPro" id="IPR006070">
    <property type="entry name" value="Sua5-like_dom"/>
</dbReference>
<evidence type="ECO:0000313" key="12">
    <source>
        <dbReference type="Proteomes" id="UP000319732"/>
    </source>
</evidence>
<dbReference type="EMBL" id="VHSG01000023">
    <property type="protein sequence ID" value="TQV70691.1"/>
    <property type="molecule type" value="Genomic_DNA"/>
</dbReference>
<keyword evidence="7 9" id="KW-0067">ATP-binding</keyword>
<dbReference type="PROSITE" id="PS51163">
    <property type="entry name" value="YRDC"/>
    <property type="match status" value="1"/>
</dbReference>
<dbReference type="InterPro" id="IPR023535">
    <property type="entry name" value="TC-AMP_synthase"/>
</dbReference>
<comment type="function">
    <text evidence="9">Required for the formation of a threonylcarbamoyl group on adenosine at position 37 (t(6)A37) in tRNAs that read codons beginning with adenine. Catalyzes the conversion of L-threonine, HCO(3)(-)/CO(2) and ATP to give threonylcarbamoyl-AMP (TC-AMP) as the acyladenylate intermediate, with the release of diphosphate.</text>
</comment>
<gene>
    <name evidence="9" type="primary">tsaC</name>
    <name evidence="11" type="ORF">FKG94_20380</name>
</gene>
<name>A0A545T0H2_9GAMM</name>